<keyword evidence="4" id="KW-1185">Reference proteome</keyword>
<evidence type="ECO:0000256" key="2">
    <source>
        <dbReference type="SAM" id="Phobius"/>
    </source>
</evidence>
<feature type="transmembrane region" description="Helical" evidence="2">
    <location>
        <begin position="50"/>
        <end position="71"/>
    </location>
</feature>
<proteinExistence type="predicted"/>
<evidence type="ECO:0000313" key="3">
    <source>
        <dbReference type="EMBL" id="SES47156.1"/>
    </source>
</evidence>
<feature type="region of interest" description="Disordered" evidence="1">
    <location>
        <begin position="265"/>
        <end position="295"/>
    </location>
</feature>
<accession>A0A1H9XLV2</accession>
<feature type="compositionally biased region" description="Low complexity" evidence="1">
    <location>
        <begin position="83"/>
        <end position="97"/>
    </location>
</feature>
<sequence>MAETDTWTPADDDYVREALGSLKTDVDALPLADVRFVKARGRARRRRTMLGWTAGAAAAALVAAVIGFSALGGDNATHPVPPATGTTTAPTTAPTTPLDRQAVSPYLAEPGALPLGKEWKLALGWSTAFEVQTVTSYEADLCLGPNGGTPREAETLLSGAGNIQGGQTRWTAGSSTEAQKVADAMARSIGACRQGQFAVKGVQTTGWPRLYTYTAGDAGSGWYAVTHAGNEVAVLTVTEPDHPKTEFERAEVERLAAIATARLERYGSGTTSTPSGPTGTTAQPSGEDMPVVGSQPAVSSSLFVPASQWSSQELTQGARTYAGLGAQEGSASIAQCETDQFQAGVGGRYGIVSIRSGSGQANYIGKQRVRLDDSTSSAQQQSFVQARLAEAKALYGKGCTFGNGTVKATPGPTEGTWRLDTVFKDGSPTLTEWVGVTAQQTPGAMTTIVLTKVPNPKLGFPELDRLLVLARQR</sequence>
<gene>
    <name evidence="3" type="ORF">SAMN05216199_4017</name>
</gene>
<feature type="compositionally biased region" description="Low complexity" evidence="1">
    <location>
        <begin position="267"/>
        <end position="281"/>
    </location>
</feature>
<evidence type="ECO:0000313" key="4">
    <source>
        <dbReference type="Proteomes" id="UP000199019"/>
    </source>
</evidence>
<dbReference type="OrthoDB" id="4861520at2"/>
<organism evidence="3 4">
    <name type="scientific">Pedococcus cremeus</name>
    <dbReference type="NCBI Taxonomy" id="587636"/>
    <lineage>
        <taxon>Bacteria</taxon>
        <taxon>Bacillati</taxon>
        <taxon>Actinomycetota</taxon>
        <taxon>Actinomycetes</taxon>
        <taxon>Micrococcales</taxon>
        <taxon>Intrasporangiaceae</taxon>
        <taxon>Pedococcus</taxon>
    </lineage>
</organism>
<keyword evidence="2" id="KW-0812">Transmembrane</keyword>
<dbReference type="Proteomes" id="UP000199019">
    <property type="component" value="Unassembled WGS sequence"/>
</dbReference>
<keyword evidence="2" id="KW-0472">Membrane</keyword>
<keyword evidence="2" id="KW-1133">Transmembrane helix</keyword>
<protein>
    <submittedName>
        <fullName evidence="3">Uncharacterized protein</fullName>
    </submittedName>
</protein>
<dbReference type="RefSeq" id="WP_091762096.1">
    <property type="nucleotide sequence ID" value="NZ_FOHB01000009.1"/>
</dbReference>
<dbReference type="STRING" id="587636.SAMN05216199_4017"/>
<feature type="region of interest" description="Disordered" evidence="1">
    <location>
        <begin position="77"/>
        <end position="98"/>
    </location>
</feature>
<reference evidence="4" key="1">
    <citation type="submission" date="2016-10" db="EMBL/GenBank/DDBJ databases">
        <authorList>
            <person name="Varghese N."/>
            <person name="Submissions S."/>
        </authorList>
    </citation>
    <scope>NUCLEOTIDE SEQUENCE [LARGE SCALE GENOMIC DNA]</scope>
    <source>
        <strain evidence="4">CGMCC 1.6963</strain>
    </source>
</reference>
<dbReference type="AlphaFoldDB" id="A0A1H9XLV2"/>
<name>A0A1H9XLV2_9MICO</name>
<evidence type="ECO:0000256" key="1">
    <source>
        <dbReference type="SAM" id="MobiDB-lite"/>
    </source>
</evidence>
<dbReference type="EMBL" id="FOHB01000009">
    <property type="protein sequence ID" value="SES47156.1"/>
    <property type="molecule type" value="Genomic_DNA"/>
</dbReference>